<dbReference type="Pfam" id="PF13406">
    <property type="entry name" value="SLT_2"/>
    <property type="match status" value="1"/>
</dbReference>
<dbReference type="InterPro" id="IPR011757">
    <property type="entry name" value="Lytic_transglycosylase_MltB"/>
</dbReference>
<reference evidence="4" key="1">
    <citation type="journal article" date="2019" name="Int. J. Syst. Evol. Microbiol.">
        <title>The Global Catalogue of Microorganisms (GCM) 10K type strain sequencing project: providing services to taxonomists for standard genome sequencing and annotation.</title>
        <authorList>
            <consortium name="The Broad Institute Genomics Platform"/>
            <consortium name="The Broad Institute Genome Sequencing Center for Infectious Disease"/>
            <person name="Wu L."/>
            <person name="Ma J."/>
        </authorList>
    </citation>
    <scope>NUCLEOTIDE SEQUENCE [LARGE SCALE GENOMIC DNA]</scope>
    <source>
        <strain evidence="4">CGMCC 1.10992</strain>
    </source>
</reference>
<sequence>MRLFRLLSPLVGGLLLSLPTSASIPTTDEFAQKLADKHQFDAAQISQTLAKANKNQKILDAIARPWEGKPWYQYRPIFIKQERIDKGVEFWSQHADALARAEETFGVPAEVIVAIIGVETYYGKHKGVYPVLDALYTLGFYYPKRAKFFRSELEHFFILSREEGWDMTEPKGSYAGAMGLGQFISSSYRHYAIDFDGDGKRDLFTNPTDAIGSVANYFAEHGWKAGQPVAYPVSVSGSNYKSLIEKPLKPKHSVAELAANGVDLPASPLPNPVKLLEFELENGHEYWASAHNFYVITRYNHSPLYAMAVYQLSQKIAEAKVEAK</sequence>
<evidence type="ECO:0000259" key="2">
    <source>
        <dbReference type="Pfam" id="PF13406"/>
    </source>
</evidence>
<proteinExistence type="predicted"/>
<dbReference type="Proteomes" id="UP001597380">
    <property type="component" value="Unassembled WGS sequence"/>
</dbReference>
<name>A0ABW4XTM5_9GAMM</name>
<evidence type="ECO:0000256" key="1">
    <source>
        <dbReference type="SAM" id="SignalP"/>
    </source>
</evidence>
<feature type="domain" description="Transglycosylase SLT" evidence="2">
    <location>
        <begin position="28"/>
        <end position="314"/>
    </location>
</feature>
<evidence type="ECO:0000313" key="4">
    <source>
        <dbReference type="Proteomes" id="UP001597380"/>
    </source>
</evidence>
<evidence type="ECO:0000313" key="3">
    <source>
        <dbReference type="EMBL" id="MFD2097856.1"/>
    </source>
</evidence>
<dbReference type="NCBIfam" id="TIGR02282">
    <property type="entry name" value="MltB"/>
    <property type="match status" value="1"/>
</dbReference>
<feature type="signal peptide" evidence="1">
    <location>
        <begin position="1"/>
        <end position="22"/>
    </location>
</feature>
<dbReference type="InterPro" id="IPR043426">
    <property type="entry name" value="MltB-like"/>
</dbReference>
<dbReference type="InterPro" id="IPR023346">
    <property type="entry name" value="Lysozyme-like_dom_sf"/>
</dbReference>
<comment type="caution">
    <text evidence="3">The sequence shown here is derived from an EMBL/GenBank/DDBJ whole genome shotgun (WGS) entry which is preliminary data.</text>
</comment>
<gene>
    <name evidence="3" type="primary">mltB</name>
    <name evidence="3" type="ORF">ACFSJ3_17855</name>
</gene>
<dbReference type="PANTHER" id="PTHR30163">
    <property type="entry name" value="MEMBRANE-BOUND LYTIC MUREIN TRANSGLYCOSYLASE B"/>
    <property type="match status" value="1"/>
</dbReference>
<dbReference type="PANTHER" id="PTHR30163:SF9">
    <property type="entry name" value="MEMBRANE-BOUND LYTIC MUREIN TRANSGLYCOSYLASE B"/>
    <property type="match status" value="1"/>
</dbReference>
<organism evidence="3 4">
    <name type="scientific">Corallincola platygyrae</name>
    <dbReference type="NCBI Taxonomy" id="1193278"/>
    <lineage>
        <taxon>Bacteria</taxon>
        <taxon>Pseudomonadati</taxon>
        <taxon>Pseudomonadota</taxon>
        <taxon>Gammaproteobacteria</taxon>
        <taxon>Alteromonadales</taxon>
        <taxon>Psychromonadaceae</taxon>
        <taxon>Corallincola</taxon>
    </lineage>
</organism>
<accession>A0ABW4XTM5</accession>
<dbReference type="RefSeq" id="WP_345342182.1">
    <property type="nucleotide sequence ID" value="NZ_BAABLI010000033.1"/>
</dbReference>
<dbReference type="InterPro" id="IPR031304">
    <property type="entry name" value="SLT_2"/>
</dbReference>
<feature type="chain" id="PRO_5045969092" evidence="1">
    <location>
        <begin position="23"/>
        <end position="324"/>
    </location>
</feature>
<protein>
    <submittedName>
        <fullName evidence="3">Lytic murein transglycosylase B</fullName>
    </submittedName>
</protein>
<keyword evidence="4" id="KW-1185">Reference proteome</keyword>
<dbReference type="Gene3D" id="1.10.8.350">
    <property type="entry name" value="Bacterial muramidase"/>
    <property type="match status" value="1"/>
</dbReference>
<keyword evidence="1" id="KW-0732">Signal</keyword>
<dbReference type="EMBL" id="JBHUHT010000029">
    <property type="protein sequence ID" value="MFD2097856.1"/>
    <property type="molecule type" value="Genomic_DNA"/>
</dbReference>
<dbReference type="CDD" id="cd13399">
    <property type="entry name" value="Slt35-like"/>
    <property type="match status" value="1"/>
</dbReference>
<dbReference type="SUPFAM" id="SSF53955">
    <property type="entry name" value="Lysozyme-like"/>
    <property type="match status" value="1"/>
</dbReference>
<dbReference type="Gene3D" id="1.10.530.10">
    <property type="match status" value="1"/>
</dbReference>